<proteinExistence type="predicted"/>
<dbReference type="RefSeq" id="WP_387895946.1">
    <property type="nucleotide sequence ID" value="NZ_JBIAPK010000004.1"/>
</dbReference>
<accession>A0ABW6RF54</accession>
<feature type="region of interest" description="Disordered" evidence="4">
    <location>
        <begin position="190"/>
        <end position="214"/>
    </location>
</feature>
<protein>
    <submittedName>
        <fullName evidence="6">JmjC domain-containing protein</fullName>
    </submittedName>
</protein>
<dbReference type="Pfam" id="PF08007">
    <property type="entry name" value="JmjC_2"/>
    <property type="match status" value="1"/>
</dbReference>
<dbReference type="PANTHER" id="PTHR13096:SF8">
    <property type="entry name" value="RIBOSOMAL OXYGENASE 1"/>
    <property type="match status" value="1"/>
</dbReference>
<gene>
    <name evidence="6" type="ORF">ACFYWW_15750</name>
</gene>
<comment type="cofactor">
    <cofactor evidence="1">
        <name>Fe(2+)</name>
        <dbReference type="ChEBI" id="CHEBI:29033"/>
    </cofactor>
</comment>
<dbReference type="InterPro" id="IPR039994">
    <property type="entry name" value="NO66-like"/>
</dbReference>
<evidence type="ECO:0000313" key="7">
    <source>
        <dbReference type="Proteomes" id="UP001601976"/>
    </source>
</evidence>
<evidence type="ECO:0000256" key="4">
    <source>
        <dbReference type="SAM" id="MobiDB-lite"/>
    </source>
</evidence>
<name>A0ABW6RF54_9ACTN</name>
<sequence>MITRSATGPDIHDAGSVACVPEEGLKGLIRPLEEEAFLTRHLGVRPLLCRGEPGRFNGIFGWDDLNAILETSRVDPSRMHLVRAARGMSMTSCSEPVPQLAPRGRPLRLRPEVLTGALADGATLAVDGVEELHLPLRALVGRVEESLRNLVQANLYANVGGAPQGFDTHWDDHDVIILQVAGKKNWDLHPPTLPHPVGKLTSPPKPQPSDAGWSGTLSEGDVLYLPRGWWHTVRAADGPSLHLTLGSRLPSAADLLRLLLRQLATERQVVRQDLPRFADAATADQWYAELRATLVEAVQEPGLLERLGKEAGEEAPGRPVFTLPTCSG</sequence>
<comment type="caution">
    <text evidence="6">The sequence shown here is derived from an EMBL/GenBank/DDBJ whole genome shotgun (WGS) entry which is preliminary data.</text>
</comment>
<dbReference type="Proteomes" id="UP001601976">
    <property type="component" value="Unassembled WGS sequence"/>
</dbReference>
<dbReference type="SUPFAM" id="SSF51197">
    <property type="entry name" value="Clavaminate synthase-like"/>
    <property type="match status" value="1"/>
</dbReference>
<feature type="domain" description="JmjC" evidence="5">
    <location>
        <begin position="99"/>
        <end position="264"/>
    </location>
</feature>
<reference evidence="6 7" key="1">
    <citation type="submission" date="2024-10" db="EMBL/GenBank/DDBJ databases">
        <title>The Natural Products Discovery Center: Release of the First 8490 Sequenced Strains for Exploring Actinobacteria Biosynthetic Diversity.</title>
        <authorList>
            <person name="Kalkreuter E."/>
            <person name="Kautsar S.A."/>
            <person name="Yang D."/>
            <person name="Bader C.D."/>
            <person name="Teijaro C.N."/>
            <person name="Fluegel L."/>
            <person name="Davis C.M."/>
            <person name="Simpson J.R."/>
            <person name="Lauterbach L."/>
            <person name="Steele A.D."/>
            <person name="Gui C."/>
            <person name="Meng S."/>
            <person name="Li G."/>
            <person name="Viehrig K."/>
            <person name="Ye F."/>
            <person name="Su P."/>
            <person name="Kiefer A.F."/>
            <person name="Nichols A."/>
            <person name="Cepeda A.J."/>
            <person name="Yan W."/>
            <person name="Fan B."/>
            <person name="Jiang Y."/>
            <person name="Adhikari A."/>
            <person name="Zheng C.-J."/>
            <person name="Schuster L."/>
            <person name="Cowan T.M."/>
            <person name="Smanski M.J."/>
            <person name="Chevrette M.G."/>
            <person name="De Carvalho L.P.S."/>
            <person name="Shen B."/>
        </authorList>
    </citation>
    <scope>NUCLEOTIDE SEQUENCE [LARGE SCALE GENOMIC DNA]</scope>
    <source>
        <strain evidence="6 7">NPDC003029</strain>
    </source>
</reference>
<evidence type="ECO:0000313" key="6">
    <source>
        <dbReference type="EMBL" id="MFF3340170.1"/>
    </source>
</evidence>
<evidence type="ECO:0000256" key="3">
    <source>
        <dbReference type="ARBA" id="ARBA00023004"/>
    </source>
</evidence>
<dbReference type="PANTHER" id="PTHR13096">
    <property type="entry name" value="MINA53 MYC INDUCED NUCLEAR ANTIGEN"/>
    <property type="match status" value="1"/>
</dbReference>
<dbReference type="PROSITE" id="PS51184">
    <property type="entry name" value="JMJC"/>
    <property type="match status" value="1"/>
</dbReference>
<keyword evidence="3" id="KW-0408">Iron</keyword>
<dbReference type="EMBL" id="JBIAPK010000004">
    <property type="protein sequence ID" value="MFF3340170.1"/>
    <property type="molecule type" value="Genomic_DNA"/>
</dbReference>
<dbReference type="Gene3D" id="2.60.120.650">
    <property type="entry name" value="Cupin"/>
    <property type="match status" value="1"/>
</dbReference>
<organism evidence="6 7">
    <name type="scientific">Streptomyces flavidovirens</name>
    <dbReference type="NCBI Taxonomy" id="67298"/>
    <lineage>
        <taxon>Bacteria</taxon>
        <taxon>Bacillati</taxon>
        <taxon>Actinomycetota</taxon>
        <taxon>Actinomycetes</taxon>
        <taxon>Kitasatosporales</taxon>
        <taxon>Streptomycetaceae</taxon>
        <taxon>Streptomyces</taxon>
    </lineage>
</organism>
<dbReference type="SMART" id="SM00558">
    <property type="entry name" value="JmjC"/>
    <property type="match status" value="1"/>
</dbReference>
<evidence type="ECO:0000259" key="5">
    <source>
        <dbReference type="PROSITE" id="PS51184"/>
    </source>
</evidence>
<keyword evidence="7" id="KW-1185">Reference proteome</keyword>
<dbReference type="InterPro" id="IPR003347">
    <property type="entry name" value="JmjC_dom"/>
</dbReference>
<keyword evidence="2" id="KW-0479">Metal-binding</keyword>
<evidence type="ECO:0000256" key="2">
    <source>
        <dbReference type="ARBA" id="ARBA00022723"/>
    </source>
</evidence>
<evidence type="ECO:0000256" key="1">
    <source>
        <dbReference type="ARBA" id="ARBA00001954"/>
    </source>
</evidence>